<dbReference type="PANTHER" id="PTHR12993">
    <property type="entry name" value="N-ACETYLGLUCOSAMINYL-PHOSPHATIDYLINOSITOL DE-N-ACETYLASE-RELATED"/>
    <property type="match status" value="1"/>
</dbReference>
<reference evidence="2 3" key="1">
    <citation type="submission" date="2019-03" db="EMBL/GenBank/DDBJ databases">
        <title>Genomic Encyclopedia of Type Strains, Phase IV (KMG-IV): sequencing the most valuable type-strain genomes for metagenomic binning, comparative biology and taxonomic classification.</title>
        <authorList>
            <person name="Goeker M."/>
        </authorList>
    </citation>
    <scope>NUCLEOTIDE SEQUENCE [LARGE SCALE GENOMIC DNA]</scope>
    <source>
        <strain evidence="2 3">DSM 103792</strain>
    </source>
</reference>
<keyword evidence="1" id="KW-0812">Transmembrane</keyword>
<dbReference type="EMBL" id="SNYM01000007">
    <property type="protein sequence ID" value="TDQ48375.1"/>
    <property type="molecule type" value="Genomic_DNA"/>
</dbReference>
<keyword evidence="3" id="KW-1185">Reference proteome</keyword>
<dbReference type="GO" id="GO:0016811">
    <property type="term" value="F:hydrolase activity, acting on carbon-nitrogen (but not peptide) bonds, in linear amides"/>
    <property type="evidence" value="ECO:0007669"/>
    <property type="project" value="TreeGrafter"/>
</dbReference>
<dbReference type="PANTHER" id="PTHR12993:SF11">
    <property type="entry name" value="N-ACETYLGLUCOSAMINYL-PHOSPHATIDYLINOSITOL DE-N-ACETYLASE"/>
    <property type="match status" value="1"/>
</dbReference>
<gene>
    <name evidence="2" type="ORF">EV696_107111</name>
</gene>
<dbReference type="InterPro" id="IPR024078">
    <property type="entry name" value="LmbE-like_dom_sf"/>
</dbReference>
<evidence type="ECO:0000256" key="1">
    <source>
        <dbReference type="SAM" id="Phobius"/>
    </source>
</evidence>
<keyword evidence="1" id="KW-0472">Membrane</keyword>
<sequence length="362" mass="40713">MWHSEKFARSEFSWNPEGEPHACGEPSSFITGKLRFLRSYLRTSPSPRLFLRWLLLFLMLSALLLSIASANESAYRAELDKACVGSRVLSVVAHADDDLYFINPSIDEAIARGACVHTVVVTAGYVDDPNNDARQRGLQAAYALMLGESGLQWRHSERQLAGKIIEHWQANSTPRIELSFLELPAGAHDDLRSRARPNLYRVFADDAATETTGTPMQRYNESELIAVLRAIIESYDPERLLTLQATRAYPVRHSRPVGEGDHPDHVIVAKLTMLAAKDLPRLRHIIQHDDYPIQDRPANLSAEQAARKTAILHAYCLQDRRGCADPERLTPDCDARNDSHWGAAWLCRHYPSPVARPAPIKR</sequence>
<dbReference type="SUPFAM" id="SSF102588">
    <property type="entry name" value="LmbE-like"/>
    <property type="match status" value="1"/>
</dbReference>
<feature type="transmembrane region" description="Helical" evidence="1">
    <location>
        <begin position="49"/>
        <end position="68"/>
    </location>
</feature>
<dbReference type="AlphaFoldDB" id="A0A4R6USR9"/>
<evidence type="ECO:0000313" key="2">
    <source>
        <dbReference type="EMBL" id="TDQ48375.1"/>
    </source>
</evidence>
<dbReference type="OrthoDB" id="6064917at2"/>
<protein>
    <submittedName>
        <fullName evidence="2">LmbE family N-acetylglucosaminyl deacetylase</fullName>
    </submittedName>
</protein>
<dbReference type="InterPro" id="IPR003737">
    <property type="entry name" value="GlcNAc_PI_deacetylase-related"/>
</dbReference>
<keyword evidence="1" id="KW-1133">Transmembrane helix</keyword>
<evidence type="ECO:0000313" key="3">
    <source>
        <dbReference type="Proteomes" id="UP000295375"/>
    </source>
</evidence>
<proteinExistence type="predicted"/>
<organism evidence="2 3">
    <name type="scientific">Permianibacter aggregans</name>
    <dbReference type="NCBI Taxonomy" id="1510150"/>
    <lineage>
        <taxon>Bacteria</taxon>
        <taxon>Pseudomonadati</taxon>
        <taxon>Pseudomonadota</taxon>
        <taxon>Gammaproteobacteria</taxon>
        <taxon>Pseudomonadales</taxon>
        <taxon>Pseudomonadaceae</taxon>
        <taxon>Permianibacter</taxon>
    </lineage>
</organism>
<dbReference type="Proteomes" id="UP000295375">
    <property type="component" value="Unassembled WGS sequence"/>
</dbReference>
<dbReference type="Pfam" id="PF02585">
    <property type="entry name" value="PIG-L"/>
    <property type="match status" value="1"/>
</dbReference>
<name>A0A4R6USR9_9GAMM</name>
<dbReference type="Gene3D" id="3.40.50.10320">
    <property type="entry name" value="LmbE-like"/>
    <property type="match status" value="1"/>
</dbReference>
<accession>A0A4R6USR9</accession>
<comment type="caution">
    <text evidence="2">The sequence shown here is derived from an EMBL/GenBank/DDBJ whole genome shotgun (WGS) entry which is preliminary data.</text>
</comment>